<dbReference type="SUPFAM" id="SSF50630">
    <property type="entry name" value="Acid proteases"/>
    <property type="match status" value="1"/>
</dbReference>
<dbReference type="GeneID" id="41591015"/>
<keyword evidence="2" id="KW-1185">Reference proteome</keyword>
<organism evidence="1 2">
    <name type="scientific">Acidianus manzaensis</name>
    <dbReference type="NCBI Taxonomy" id="282676"/>
    <lineage>
        <taxon>Archaea</taxon>
        <taxon>Thermoproteota</taxon>
        <taxon>Thermoprotei</taxon>
        <taxon>Sulfolobales</taxon>
        <taxon>Sulfolobaceae</taxon>
        <taxon>Acidianus</taxon>
    </lineage>
</organism>
<dbReference type="InterPro" id="IPR021109">
    <property type="entry name" value="Peptidase_aspartic_dom_sf"/>
</dbReference>
<dbReference type="RefSeq" id="WP_148691898.1">
    <property type="nucleotide sequence ID" value="NZ_CP020477.1"/>
</dbReference>
<sequence>MSLNPSKKILKAINFSDFYENKIPLLQVELECPKIGRGKIVLGLIDTGSKYTIINKHVVKECFTKDNLKTKYANKVVINNKEYERYSFRFTFPQLDNISEIFNAAIMEYNLFPEELVPSVILGREDFLKGVVICMYKSEWIAIYKEF</sequence>
<gene>
    <name evidence="1" type="ORF">B6F84_08820</name>
</gene>
<evidence type="ECO:0000313" key="1">
    <source>
        <dbReference type="EMBL" id="ARM76115.1"/>
    </source>
</evidence>
<proteinExistence type="predicted"/>
<reference evidence="1 2" key="1">
    <citation type="submission" date="2017-03" db="EMBL/GenBank/DDBJ databases">
        <title>Sulfur activation and transportation mechanism of thermophilic Archaea Acidianus manzaensis YN-25.</title>
        <authorList>
            <person name="Ma Y."/>
            <person name="Yang Y."/>
            <person name="Xia J."/>
        </authorList>
    </citation>
    <scope>NUCLEOTIDE SEQUENCE [LARGE SCALE GENOMIC DNA]</scope>
    <source>
        <strain evidence="1 2">YN-25</strain>
    </source>
</reference>
<dbReference type="Proteomes" id="UP000193404">
    <property type="component" value="Chromosome"/>
</dbReference>
<accession>A0A1W6K0U4</accession>
<evidence type="ECO:0008006" key="3">
    <source>
        <dbReference type="Google" id="ProtNLM"/>
    </source>
</evidence>
<protein>
    <recommendedName>
        <fullName evidence="3">Peptidase A2 domain-containing protein</fullName>
    </recommendedName>
</protein>
<dbReference type="OrthoDB" id="38300at2157"/>
<dbReference type="EMBL" id="CP020477">
    <property type="protein sequence ID" value="ARM76115.1"/>
    <property type="molecule type" value="Genomic_DNA"/>
</dbReference>
<dbReference type="KEGG" id="aman:B6F84_08820"/>
<dbReference type="AlphaFoldDB" id="A0A1W6K0U4"/>
<evidence type="ECO:0000313" key="2">
    <source>
        <dbReference type="Proteomes" id="UP000193404"/>
    </source>
</evidence>
<name>A0A1W6K0U4_9CREN</name>